<evidence type="ECO:0000313" key="3">
    <source>
        <dbReference type="Proteomes" id="UP001151699"/>
    </source>
</evidence>
<reference evidence="2" key="1">
    <citation type="submission" date="2022-07" db="EMBL/GenBank/DDBJ databases">
        <authorList>
            <person name="Trinca V."/>
            <person name="Uliana J.V.C."/>
            <person name="Torres T.T."/>
            <person name="Ward R.J."/>
            <person name="Monesi N."/>
        </authorList>
    </citation>
    <scope>NUCLEOTIDE SEQUENCE</scope>
    <source>
        <strain evidence="2">HSMRA1968</strain>
        <tissue evidence="2">Whole embryos</tissue>
    </source>
</reference>
<sequence length="85" mass="9233">MKVFAVLIVAVIVIGAINAYPAAERSGFLIGAVEPDFFNGNDDLVGNLAGTVINIIRAILGSHFLHQQPYNEEEGCGYNRPRRAF</sequence>
<dbReference type="EMBL" id="WJQU01000002">
    <property type="protein sequence ID" value="KAJ6643147.1"/>
    <property type="molecule type" value="Genomic_DNA"/>
</dbReference>
<proteinExistence type="predicted"/>
<evidence type="ECO:0000256" key="1">
    <source>
        <dbReference type="SAM" id="SignalP"/>
    </source>
</evidence>
<evidence type="ECO:0008006" key="4">
    <source>
        <dbReference type="Google" id="ProtNLM"/>
    </source>
</evidence>
<keyword evidence="3" id="KW-1185">Reference proteome</keyword>
<organism evidence="2 3">
    <name type="scientific">Pseudolycoriella hygida</name>
    <dbReference type="NCBI Taxonomy" id="35572"/>
    <lineage>
        <taxon>Eukaryota</taxon>
        <taxon>Metazoa</taxon>
        <taxon>Ecdysozoa</taxon>
        <taxon>Arthropoda</taxon>
        <taxon>Hexapoda</taxon>
        <taxon>Insecta</taxon>
        <taxon>Pterygota</taxon>
        <taxon>Neoptera</taxon>
        <taxon>Endopterygota</taxon>
        <taxon>Diptera</taxon>
        <taxon>Nematocera</taxon>
        <taxon>Sciaroidea</taxon>
        <taxon>Sciaridae</taxon>
        <taxon>Pseudolycoriella</taxon>
    </lineage>
</organism>
<name>A0A9Q0N410_9DIPT</name>
<feature type="signal peptide" evidence="1">
    <location>
        <begin position="1"/>
        <end position="19"/>
    </location>
</feature>
<protein>
    <recommendedName>
        <fullName evidence="4">Glycine-rich protein</fullName>
    </recommendedName>
</protein>
<accession>A0A9Q0N410</accession>
<gene>
    <name evidence="2" type="ORF">Bhyg_08103</name>
</gene>
<keyword evidence="1" id="KW-0732">Signal</keyword>
<dbReference type="Proteomes" id="UP001151699">
    <property type="component" value="Chromosome B"/>
</dbReference>
<evidence type="ECO:0000313" key="2">
    <source>
        <dbReference type="EMBL" id="KAJ6643147.1"/>
    </source>
</evidence>
<dbReference type="AlphaFoldDB" id="A0A9Q0N410"/>
<comment type="caution">
    <text evidence="2">The sequence shown here is derived from an EMBL/GenBank/DDBJ whole genome shotgun (WGS) entry which is preliminary data.</text>
</comment>
<feature type="chain" id="PRO_5040248244" description="Glycine-rich protein" evidence="1">
    <location>
        <begin position="20"/>
        <end position="85"/>
    </location>
</feature>